<keyword evidence="1" id="KW-1133">Transmembrane helix</keyword>
<dbReference type="EMBL" id="CABFOC020000038">
    <property type="protein sequence ID" value="CAH0050946.1"/>
    <property type="molecule type" value="Genomic_DNA"/>
</dbReference>
<feature type="transmembrane region" description="Helical" evidence="1">
    <location>
        <begin position="185"/>
        <end position="204"/>
    </location>
</feature>
<dbReference type="OrthoDB" id="5146670at2759"/>
<accession>A0A9P0EFX9</accession>
<feature type="signal peptide" evidence="2">
    <location>
        <begin position="1"/>
        <end position="22"/>
    </location>
</feature>
<keyword evidence="2" id="KW-0732">Signal</keyword>
<reference evidence="4" key="1">
    <citation type="submission" date="2019-06" db="EMBL/GenBank/DDBJ databases">
        <authorList>
            <person name="Broberg M."/>
        </authorList>
    </citation>
    <scope>NUCLEOTIDE SEQUENCE [LARGE SCALE GENOMIC DNA]</scope>
</reference>
<reference evidence="3 4" key="2">
    <citation type="submission" date="2021-10" db="EMBL/GenBank/DDBJ databases">
        <authorList>
            <person name="Piombo E."/>
        </authorList>
    </citation>
    <scope>NUCLEOTIDE SEQUENCE [LARGE SCALE GENOMIC DNA]</scope>
</reference>
<evidence type="ECO:0000256" key="2">
    <source>
        <dbReference type="SAM" id="SignalP"/>
    </source>
</evidence>
<keyword evidence="1" id="KW-0812">Transmembrane</keyword>
<gene>
    <name evidence="3" type="ORF">CSOL1703_00014196</name>
</gene>
<feature type="chain" id="PRO_5040345195" evidence="2">
    <location>
        <begin position="23"/>
        <end position="205"/>
    </location>
</feature>
<evidence type="ECO:0000313" key="3">
    <source>
        <dbReference type="EMBL" id="CAH0050946.1"/>
    </source>
</evidence>
<protein>
    <submittedName>
        <fullName evidence="3">Uncharacterized protein</fullName>
    </submittedName>
</protein>
<comment type="caution">
    <text evidence="3">The sequence shown here is derived from an EMBL/GenBank/DDBJ whole genome shotgun (WGS) entry which is preliminary data.</text>
</comment>
<evidence type="ECO:0000256" key="1">
    <source>
        <dbReference type="SAM" id="Phobius"/>
    </source>
</evidence>
<organism evidence="3 4">
    <name type="scientific">Clonostachys solani</name>
    <dbReference type="NCBI Taxonomy" id="160281"/>
    <lineage>
        <taxon>Eukaryota</taxon>
        <taxon>Fungi</taxon>
        <taxon>Dikarya</taxon>
        <taxon>Ascomycota</taxon>
        <taxon>Pezizomycotina</taxon>
        <taxon>Sordariomycetes</taxon>
        <taxon>Hypocreomycetidae</taxon>
        <taxon>Hypocreales</taxon>
        <taxon>Bionectriaceae</taxon>
        <taxon>Clonostachys</taxon>
    </lineage>
</organism>
<keyword evidence="4" id="KW-1185">Reference proteome</keyword>
<name>A0A9P0EFX9_9HYPO</name>
<dbReference type="Proteomes" id="UP000775872">
    <property type="component" value="Unassembled WGS sequence"/>
</dbReference>
<dbReference type="AlphaFoldDB" id="A0A9P0EFX9"/>
<keyword evidence="1" id="KW-0472">Membrane</keyword>
<evidence type="ECO:0000313" key="4">
    <source>
        <dbReference type="Proteomes" id="UP000775872"/>
    </source>
</evidence>
<proteinExistence type="predicted"/>
<sequence>MRFNILTAGIAALLAAALPAEALVQSSTFATRRSTTTLFIPPANTGNVAIWASPMTSSSSTTRYLLGCQNNWVTPQRCNGDFNGVILTQAPNEVHVAIAGTTYDCTLNSNNAVCATKTAASAQASNTTVTETAKWMTGVTIVDTRVKVCSTTKRKNKPSATSCSERAAYVNVAGYGDSAASPSQFVGTAAVGIVLAAYLGVALLL</sequence>